<dbReference type="GO" id="GO:0016491">
    <property type="term" value="F:oxidoreductase activity"/>
    <property type="evidence" value="ECO:0007669"/>
    <property type="project" value="InterPro"/>
</dbReference>
<dbReference type="Proteomes" id="UP000617951">
    <property type="component" value="Unassembled WGS sequence"/>
</dbReference>
<dbReference type="CDD" id="cd07908">
    <property type="entry name" value="Mn_catalase_like"/>
    <property type="match status" value="1"/>
</dbReference>
<accession>A0A926HW00</accession>
<protein>
    <submittedName>
        <fullName evidence="3">Manganese catalase family protein</fullName>
    </submittedName>
</protein>
<dbReference type="EMBL" id="JACRSS010000001">
    <property type="protein sequence ID" value="MBC8537515.1"/>
    <property type="molecule type" value="Genomic_DNA"/>
</dbReference>
<evidence type="ECO:0000259" key="2">
    <source>
        <dbReference type="Pfam" id="PF02915"/>
    </source>
</evidence>
<dbReference type="SUPFAM" id="SSF47240">
    <property type="entry name" value="Ferritin-like"/>
    <property type="match status" value="1"/>
</dbReference>
<dbReference type="GO" id="GO:0046872">
    <property type="term" value="F:metal ion binding"/>
    <property type="evidence" value="ECO:0007669"/>
    <property type="project" value="InterPro"/>
</dbReference>
<dbReference type="InterPro" id="IPR003251">
    <property type="entry name" value="Rr_diiron-bd_dom"/>
</dbReference>
<organism evidence="3 4">
    <name type="scientific">Guopingia tenuis</name>
    <dbReference type="NCBI Taxonomy" id="2763656"/>
    <lineage>
        <taxon>Bacteria</taxon>
        <taxon>Bacillati</taxon>
        <taxon>Bacillota</taxon>
        <taxon>Clostridia</taxon>
        <taxon>Christensenellales</taxon>
        <taxon>Christensenellaceae</taxon>
        <taxon>Guopingia</taxon>
    </lineage>
</organism>
<dbReference type="RefSeq" id="WP_249279418.1">
    <property type="nucleotide sequence ID" value="NZ_JACRSS010000001.1"/>
</dbReference>
<dbReference type="InterPro" id="IPR012347">
    <property type="entry name" value="Ferritin-like"/>
</dbReference>
<feature type="domain" description="Rubrerythrin diiron-binding" evidence="2">
    <location>
        <begin position="45"/>
        <end position="164"/>
    </location>
</feature>
<evidence type="ECO:0000313" key="3">
    <source>
        <dbReference type="EMBL" id="MBC8537515.1"/>
    </source>
</evidence>
<keyword evidence="1" id="KW-0175">Coiled coil</keyword>
<proteinExistence type="predicted"/>
<dbReference type="Gene3D" id="1.20.1260.10">
    <property type="match status" value="2"/>
</dbReference>
<dbReference type="Pfam" id="PF02915">
    <property type="entry name" value="Rubrerythrin"/>
    <property type="match status" value="1"/>
</dbReference>
<feature type="coiled-coil region" evidence="1">
    <location>
        <begin position="113"/>
        <end position="170"/>
    </location>
</feature>
<dbReference type="InterPro" id="IPR009078">
    <property type="entry name" value="Ferritin-like_SF"/>
</dbReference>
<name>A0A926HW00_9FIRM</name>
<evidence type="ECO:0000256" key="1">
    <source>
        <dbReference type="SAM" id="Coils"/>
    </source>
</evidence>
<dbReference type="AlphaFoldDB" id="A0A926HW00"/>
<reference evidence="3" key="1">
    <citation type="submission" date="2020-08" db="EMBL/GenBank/DDBJ databases">
        <title>Genome public.</title>
        <authorList>
            <person name="Liu C."/>
            <person name="Sun Q."/>
        </authorList>
    </citation>
    <scope>NUCLEOTIDE SEQUENCE</scope>
    <source>
        <strain evidence="3">NSJ-63</strain>
    </source>
</reference>
<keyword evidence="4" id="KW-1185">Reference proteome</keyword>
<comment type="caution">
    <text evidence="3">The sequence shown here is derived from an EMBL/GenBank/DDBJ whole genome shotgun (WGS) entry which is preliminary data.</text>
</comment>
<evidence type="ECO:0000313" key="4">
    <source>
        <dbReference type="Proteomes" id="UP000617951"/>
    </source>
</evidence>
<gene>
    <name evidence="3" type="ORF">H8693_01020</name>
</gene>
<sequence length="170" mass="19801">MQTPTQLTSPMPYPEVCAGEPNIKYAKAMLDNIGGSNSEMSAVALHFYNQLVTSHETEISKVFRDICITEMQHLRIFGMLALQLGENPRFWTYTGQNLVYWTPGYINYPLELSNLLELSIESEREAIQKYEQQARWIADPNVIANIKRILVDERRHVQELTQLYEKYSRR</sequence>